<gene>
    <name evidence="2" type="ORF">BDV95DRAFT_612295</name>
</gene>
<dbReference type="Proteomes" id="UP000481861">
    <property type="component" value="Unassembled WGS sequence"/>
</dbReference>
<keyword evidence="1" id="KW-0732">Signal</keyword>
<evidence type="ECO:0000313" key="3">
    <source>
        <dbReference type="Proteomes" id="UP000481861"/>
    </source>
</evidence>
<name>A0A7C8I1Q3_9PLEO</name>
<protein>
    <submittedName>
        <fullName evidence="2">Uncharacterized protein</fullName>
    </submittedName>
</protein>
<organism evidence="2 3">
    <name type="scientific">Massariosphaeria phaeospora</name>
    <dbReference type="NCBI Taxonomy" id="100035"/>
    <lineage>
        <taxon>Eukaryota</taxon>
        <taxon>Fungi</taxon>
        <taxon>Dikarya</taxon>
        <taxon>Ascomycota</taxon>
        <taxon>Pezizomycotina</taxon>
        <taxon>Dothideomycetes</taxon>
        <taxon>Pleosporomycetidae</taxon>
        <taxon>Pleosporales</taxon>
        <taxon>Pleosporales incertae sedis</taxon>
        <taxon>Massariosphaeria</taxon>
    </lineage>
</organism>
<reference evidence="2 3" key="1">
    <citation type="submission" date="2020-01" db="EMBL/GenBank/DDBJ databases">
        <authorList>
            <consortium name="DOE Joint Genome Institute"/>
            <person name="Haridas S."/>
            <person name="Albert R."/>
            <person name="Binder M."/>
            <person name="Bloem J."/>
            <person name="Labutti K."/>
            <person name="Salamov A."/>
            <person name="Andreopoulos B."/>
            <person name="Baker S.E."/>
            <person name="Barry K."/>
            <person name="Bills G."/>
            <person name="Bluhm B.H."/>
            <person name="Cannon C."/>
            <person name="Castanera R."/>
            <person name="Culley D.E."/>
            <person name="Daum C."/>
            <person name="Ezra D."/>
            <person name="Gonzalez J.B."/>
            <person name="Henrissat B."/>
            <person name="Kuo A."/>
            <person name="Liang C."/>
            <person name="Lipzen A."/>
            <person name="Lutzoni F."/>
            <person name="Magnuson J."/>
            <person name="Mondo S."/>
            <person name="Nolan M."/>
            <person name="Ohm R."/>
            <person name="Pangilinan J."/>
            <person name="Park H.-J.H."/>
            <person name="Ramirez L."/>
            <person name="Alfaro M."/>
            <person name="Sun H."/>
            <person name="Tritt A."/>
            <person name="Yoshinaga Y."/>
            <person name="Zwiers L.-H.L."/>
            <person name="Turgeon B.G."/>
            <person name="Goodwin S.B."/>
            <person name="Spatafora J.W."/>
            <person name="Crous P.W."/>
            <person name="Grigoriev I.V."/>
        </authorList>
    </citation>
    <scope>NUCLEOTIDE SEQUENCE [LARGE SCALE GENOMIC DNA]</scope>
    <source>
        <strain evidence="2 3">CBS 611.86</strain>
    </source>
</reference>
<feature type="chain" id="PRO_5028855529" evidence="1">
    <location>
        <begin position="19"/>
        <end position="129"/>
    </location>
</feature>
<dbReference type="AlphaFoldDB" id="A0A7C8I1Q3"/>
<evidence type="ECO:0000256" key="1">
    <source>
        <dbReference type="SAM" id="SignalP"/>
    </source>
</evidence>
<feature type="signal peptide" evidence="1">
    <location>
        <begin position="1"/>
        <end position="18"/>
    </location>
</feature>
<proteinExistence type="predicted"/>
<keyword evidence="3" id="KW-1185">Reference proteome</keyword>
<comment type="caution">
    <text evidence="2">The sequence shown here is derived from an EMBL/GenBank/DDBJ whole genome shotgun (WGS) entry which is preliminary data.</text>
</comment>
<dbReference type="EMBL" id="JAADJZ010000031">
    <property type="protein sequence ID" value="KAF2865712.1"/>
    <property type="molecule type" value="Genomic_DNA"/>
</dbReference>
<sequence length="129" mass="13851">MHPPTLLTLLASALTVHAGCFSSTGTWDSSDIVSFSGKGVRSEESDKETARNFAAIACDTLVAGDFSQEAKTKSYCATKKEGLKYDFSVTWTGEGEGFLDDETCKSRLNDEINACTAGGSRERDGFVFV</sequence>
<evidence type="ECO:0000313" key="2">
    <source>
        <dbReference type="EMBL" id="KAF2865712.1"/>
    </source>
</evidence>
<accession>A0A7C8I1Q3</accession>